<feature type="compositionally biased region" description="Low complexity" evidence="16">
    <location>
        <begin position="107"/>
        <end position="193"/>
    </location>
</feature>
<dbReference type="SMART" id="SM00747">
    <property type="entry name" value="CFEM"/>
    <property type="match status" value="1"/>
</dbReference>
<evidence type="ECO:0000256" key="13">
    <source>
        <dbReference type="ARBA" id="ARBA00023180"/>
    </source>
</evidence>
<evidence type="ECO:0000256" key="15">
    <source>
        <dbReference type="PROSITE-ProRule" id="PRU01356"/>
    </source>
</evidence>
<evidence type="ECO:0000256" key="14">
    <source>
        <dbReference type="ARBA" id="ARBA00023288"/>
    </source>
</evidence>
<evidence type="ECO:0000256" key="6">
    <source>
        <dbReference type="ARBA" id="ARBA00022617"/>
    </source>
</evidence>
<accession>A0A175WD45</accession>
<evidence type="ECO:0000256" key="4">
    <source>
        <dbReference type="ARBA" id="ARBA00022475"/>
    </source>
</evidence>
<dbReference type="InterPro" id="IPR051735">
    <property type="entry name" value="CFEM_domain"/>
</dbReference>
<evidence type="ECO:0000256" key="11">
    <source>
        <dbReference type="ARBA" id="ARBA00023136"/>
    </source>
</evidence>
<dbReference type="InterPro" id="IPR008427">
    <property type="entry name" value="Extracellular_membr_CFEM_dom"/>
</dbReference>
<gene>
    <name evidence="20" type="ORF">MMYC01_202668</name>
</gene>
<keyword evidence="17" id="KW-0812">Transmembrane</keyword>
<feature type="binding site" description="axial binding residue" evidence="15">
    <location>
        <position position="47"/>
    </location>
    <ligand>
        <name>heme</name>
        <dbReference type="ChEBI" id="CHEBI:30413"/>
    </ligand>
    <ligandPart>
        <name>Fe</name>
        <dbReference type="ChEBI" id="CHEBI:18248"/>
    </ligandPart>
</feature>
<dbReference type="STRING" id="100816.A0A175WD45"/>
<evidence type="ECO:0000313" key="21">
    <source>
        <dbReference type="Proteomes" id="UP000078237"/>
    </source>
</evidence>
<dbReference type="VEuPathDB" id="FungiDB:MMYC01_202668"/>
<keyword evidence="9 18" id="KW-0732">Signal</keyword>
<keyword evidence="11 17" id="KW-0472">Membrane</keyword>
<feature type="domain" description="CFEM" evidence="19">
    <location>
        <begin position="1"/>
        <end position="111"/>
    </location>
</feature>
<comment type="similarity">
    <text evidence="3">Belongs to the RBT5 family.</text>
</comment>
<dbReference type="PROSITE" id="PS52012">
    <property type="entry name" value="CFEM"/>
    <property type="match status" value="1"/>
</dbReference>
<comment type="caution">
    <text evidence="15">Lacks conserved residue(s) required for the propagation of feature annotation.</text>
</comment>
<dbReference type="GO" id="GO:0098552">
    <property type="term" value="C:side of membrane"/>
    <property type="evidence" value="ECO:0007669"/>
    <property type="project" value="UniProtKB-KW"/>
</dbReference>
<evidence type="ECO:0000256" key="8">
    <source>
        <dbReference type="ARBA" id="ARBA00022723"/>
    </source>
</evidence>
<evidence type="ECO:0000256" key="9">
    <source>
        <dbReference type="ARBA" id="ARBA00022729"/>
    </source>
</evidence>
<dbReference type="PANTHER" id="PTHR37928:SF2">
    <property type="entry name" value="GPI ANCHORED CFEM DOMAIN PROTEIN (AFU_ORTHOLOGUE AFUA_6G10580)"/>
    <property type="match status" value="1"/>
</dbReference>
<feature type="transmembrane region" description="Helical" evidence="17">
    <location>
        <begin position="200"/>
        <end position="222"/>
    </location>
</feature>
<keyword evidence="13" id="KW-0325">Glycoprotein</keyword>
<sequence length="286" mass="29302">MLSVRCFALLSLAALAGAQTIDVDPCGVDCYNEVLNRAGSFNCAAHDMACLCPLPDFGVSIRNCALERCPPGYEPTVTNAVSALCASFTGPPADAVPTSTTPPPETPTTTEVPTTTSESSSEAEPTTTSDPLPSSTASVIKQAETPTTTPAAGPSDTASSSTTAPSSQSSSASAAGSASTSEAPEAAGSAPSGLSEAAKIGIGVGVTAAVIAMLGVAACLFLRKRRGGGQPTMPNHRYKISGPMPSSEHAYTHNNTSEYDIGDSELEMKSHRYEDMLPRQQPRQMV</sequence>
<proteinExistence type="inferred from homology"/>
<evidence type="ECO:0000313" key="20">
    <source>
        <dbReference type="EMBL" id="KXX81442.1"/>
    </source>
</evidence>
<keyword evidence="7" id="KW-0336">GPI-anchor</keyword>
<keyword evidence="8 15" id="KW-0479">Metal-binding</keyword>
<keyword evidence="12 15" id="KW-1015">Disulfide bond</keyword>
<evidence type="ECO:0000259" key="19">
    <source>
        <dbReference type="PROSITE" id="PS52012"/>
    </source>
</evidence>
<keyword evidence="5" id="KW-0964">Secreted</keyword>
<keyword evidence="6 15" id="KW-0349">Heme</keyword>
<evidence type="ECO:0000256" key="10">
    <source>
        <dbReference type="ARBA" id="ARBA00023004"/>
    </source>
</evidence>
<name>A0A175WD45_9PEZI</name>
<feature type="region of interest" description="Disordered" evidence="16">
    <location>
        <begin position="232"/>
        <end position="256"/>
    </location>
</feature>
<keyword evidence="4" id="KW-1003">Cell membrane</keyword>
<organism evidence="20 21">
    <name type="scientific">Madurella mycetomatis</name>
    <dbReference type="NCBI Taxonomy" id="100816"/>
    <lineage>
        <taxon>Eukaryota</taxon>
        <taxon>Fungi</taxon>
        <taxon>Dikarya</taxon>
        <taxon>Ascomycota</taxon>
        <taxon>Pezizomycotina</taxon>
        <taxon>Sordariomycetes</taxon>
        <taxon>Sordariomycetidae</taxon>
        <taxon>Sordariales</taxon>
        <taxon>Sordariales incertae sedis</taxon>
        <taxon>Madurella</taxon>
    </lineage>
</organism>
<dbReference type="Proteomes" id="UP000078237">
    <property type="component" value="Unassembled WGS sequence"/>
</dbReference>
<dbReference type="EMBL" id="LCTW02000035">
    <property type="protein sequence ID" value="KXX81442.1"/>
    <property type="molecule type" value="Genomic_DNA"/>
</dbReference>
<protein>
    <submittedName>
        <fullName evidence="20">GPI-anchored CFEM domain protein A</fullName>
    </submittedName>
</protein>
<dbReference type="GO" id="GO:0005576">
    <property type="term" value="C:extracellular region"/>
    <property type="evidence" value="ECO:0007669"/>
    <property type="project" value="UniProtKB-SubCell"/>
</dbReference>
<evidence type="ECO:0000256" key="1">
    <source>
        <dbReference type="ARBA" id="ARBA00004609"/>
    </source>
</evidence>
<evidence type="ECO:0000256" key="7">
    <source>
        <dbReference type="ARBA" id="ARBA00022622"/>
    </source>
</evidence>
<comment type="subcellular location">
    <subcellularLocation>
        <location evidence="1">Cell membrane</location>
        <topology evidence="1">Lipid-anchor</topology>
        <topology evidence="1">GPI-anchor</topology>
    </subcellularLocation>
    <subcellularLocation>
        <location evidence="2">Secreted</location>
    </subcellularLocation>
</comment>
<feature type="signal peptide" evidence="18">
    <location>
        <begin position="1"/>
        <end position="18"/>
    </location>
</feature>
<feature type="chain" id="PRO_5008043909" evidence="18">
    <location>
        <begin position="19"/>
        <end position="286"/>
    </location>
</feature>
<feature type="region of interest" description="Disordered" evidence="16">
    <location>
        <begin position="93"/>
        <end position="193"/>
    </location>
</feature>
<evidence type="ECO:0000256" key="17">
    <source>
        <dbReference type="SAM" id="Phobius"/>
    </source>
</evidence>
<keyword evidence="10 15" id="KW-0408">Iron</keyword>
<keyword evidence="17" id="KW-1133">Transmembrane helix</keyword>
<dbReference type="PANTHER" id="PTHR37928">
    <property type="entry name" value="CFEM DOMAIN PROTEIN (AFU_ORTHOLOGUE AFUA_6G14090)"/>
    <property type="match status" value="1"/>
</dbReference>
<dbReference type="OrthoDB" id="2019572at2759"/>
<dbReference type="AlphaFoldDB" id="A0A175WD45"/>
<feature type="disulfide bond" evidence="15">
    <location>
        <begin position="52"/>
        <end position="85"/>
    </location>
</feature>
<evidence type="ECO:0000256" key="18">
    <source>
        <dbReference type="SAM" id="SignalP"/>
    </source>
</evidence>
<keyword evidence="21" id="KW-1185">Reference proteome</keyword>
<dbReference type="GO" id="GO:0046872">
    <property type="term" value="F:metal ion binding"/>
    <property type="evidence" value="ECO:0007669"/>
    <property type="project" value="UniProtKB-UniRule"/>
</dbReference>
<evidence type="ECO:0000256" key="12">
    <source>
        <dbReference type="ARBA" id="ARBA00023157"/>
    </source>
</evidence>
<dbReference type="Pfam" id="PF05730">
    <property type="entry name" value="CFEM"/>
    <property type="match status" value="1"/>
</dbReference>
<evidence type="ECO:0000256" key="16">
    <source>
        <dbReference type="SAM" id="MobiDB-lite"/>
    </source>
</evidence>
<keyword evidence="14" id="KW-0449">Lipoprotein</keyword>
<evidence type="ECO:0000256" key="2">
    <source>
        <dbReference type="ARBA" id="ARBA00004613"/>
    </source>
</evidence>
<evidence type="ECO:0000256" key="5">
    <source>
        <dbReference type="ARBA" id="ARBA00022525"/>
    </source>
</evidence>
<dbReference type="GO" id="GO:0005886">
    <property type="term" value="C:plasma membrane"/>
    <property type="evidence" value="ECO:0007669"/>
    <property type="project" value="UniProtKB-SubCell"/>
</dbReference>
<evidence type="ECO:0000256" key="3">
    <source>
        <dbReference type="ARBA" id="ARBA00010031"/>
    </source>
</evidence>
<feature type="disulfide bond" evidence="15">
    <location>
        <begin position="43"/>
        <end position="50"/>
    </location>
</feature>
<reference evidence="20 21" key="1">
    <citation type="journal article" date="2016" name="Genome Announc.">
        <title>Genome Sequence of Madurella mycetomatis mm55, Isolated from a Human Mycetoma Case in Sudan.</title>
        <authorList>
            <person name="Smit S."/>
            <person name="Derks M.F."/>
            <person name="Bervoets S."/>
            <person name="Fahal A."/>
            <person name="van Leeuwen W."/>
            <person name="van Belkum A."/>
            <person name="van de Sande W.W."/>
        </authorList>
    </citation>
    <scope>NUCLEOTIDE SEQUENCE [LARGE SCALE GENOMIC DNA]</scope>
    <source>
        <strain evidence="21">mm55</strain>
    </source>
</reference>
<comment type="caution">
    <text evidence="20">The sequence shown here is derived from an EMBL/GenBank/DDBJ whole genome shotgun (WGS) entry which is preliminary data.</text>
</comment>